<comment type="caution">
    <text evidence="1">The sequence shown here is derived from an EMBL/GenBank/DDBJ whole genome shotgun (WGS) entry which is preliminary data.</text>
</comment>
<dbReference type="EMBL" id="JAAHFQ010000306">
    <property type="protein sequence ID" value="NER29082.1"/>
    <property type="molecule type" value="Genomic_DNA"/>
</dbReference>
<proteinExistence type="predicted"/>
<accession>A0A6B3NEM6</accession>
<dbReference type="AlphaFoldDB" id="A0A6B3NEM6"/>
<organism evidence="1">
    <name type="scientific">Symploca sp. SIO1C4</name>
    <dbReference type="NCBI Taxonomy" id="2607765"/>
    <lineage>
        <taxon>Bacteria</taxon>
        <taxon>Bacillati</taxon>
        <taxon>Cyanobacteriota</taxon>
        <taxon>Cyanophyceae</taxon>
        <taxon>Coleofasciculales</taxon>
        <taxon>Coleofasciculaceae</taxon>
        <taxon>Symploca</taxon>
    </lineage>
</organism>
<gene>
    <name evidence="1" type="ORF">F6J89_15960</name>
</gene>
<name>A0A6B3NEM6_9CYAN</name>
<reference evidence="1" key="1">
    <citation type="submission" date="2019-11" db="EMBL/GenBank/DDBJ databases">
        <title>Genomic insights into an expanded diversity of filamentous marine cyanobacteria reveals the extraordinary biosynthetic potential of Moorea and Okeania.</title>
        <authorList>
            <person name="Ferreira Leao T."/>
            <person name="Wang M."/>
            <person name="Moss N."/>
            <person name="Da Silva R."/>
            <person name="Sanders J."/>
            <person name="Nurk S."/>
            <person name="Gurevich A."/>
            <person name="Humphrey G."/>
            <person name="Reher R."/>
            <person name="Zhu Q."/>
            <person name="Belda-Ferre P."/>
            <person name="Glukhov E."/>
            <person name="Rex R."/>
            <person name="Dorrestein P.C."/>
            <person name="Knight R."/>
            <person name="Pevzner P."/>
            <person name="Gerwick W.H."/>
            <person name="Gerwick L."/>
        </authorList>
    </citation>
    <scope>NUCLEOTIDE SEQUENCE</scope>
    <source>
        <strain evidence="1">SIO1C4</strain>
    </source>
</reference>
<evidence type="ECO:0000313" key="1">
    <source>
        <dbReference type="EMBL" id="NER29082.1"/>
    </source>
</evidence>
<sequence length="47" mass="5275">MTPQIIATIKELLEAAKPFCSWKAYPESAVLTQAVKKAEQLIITRED</sequence>
<protein>
    <submittedName>
        <fullName evidence="1">Uncharacterized protein</fullName>
    </submittedName>
</protein>